<dbReference type="EMBL" id="JBHRTS010000001">
    <property type="protein sequence ID" value="MFC3193097.1"/>
    <property type="molecule type" value="Genomic_DNA"/>
</dbReference>
<keyword evidence="1" id="KW-1133">Transmembrane helix</keyword>
<keyword evidence="2" id="KW-0808">Transferase</keyword>
<dbReference type="InterPro" id="IPR010721">
    <property type="entry name" value="UstE-like"/>
</dbReference>
<dbReference type="PROSITE" id="PS50244">
    <property type="entry name" value="S5A_REDUCTASE"/>
    <property type="match status" value="1"/>
</dbReference>
<dbReference type="PANTHER" id="PTHR32251">
    <property type="entry name" value="3-OXO-5-ALPHA-STEROID 4-DEHYDROGENASE"/>
    <property type="match status" value="1"/>
</dbReference>
<feature type="transmembrane region" description="Helical" evidence="1">
    <location>
        <begin position="53"/>
        <end position="70"/>
    </location>
</feature>
<dbReference type="GO" id="GO:0004671">
    <property type="term" value="F:protein C-terminal S-isoprenylcysteine carboxyl O-methyltransferase activity"/>
    <property type="evidence" value="ECO:0007669"/>
    <property type="project" value="UniProtKB-EC"/>
</dbReference>
<dbReference type="Proteomes" id="UP001595533">
    <property type="component" value="Unassembled WGS sequence"/>
</dbReference>
<dbReference type="EC" id="2.1.1.334" evidence="2"/>
<evidence type="ECO:0000313" key="3">
    <source>
        <dbReference type="Proteomes" id="UP001595533"/>
    </source>
</evidence>
<sequence>MMRGLKKLADHLTTDFLGGPKPWKLAWVINFQKGATLVFLGLLMWWYENTSTAAWVYLALHGSYGLVWLLKDAHFPDPGWQNKVTIGGGLVAFFGVLFWYWVIGWLLISQPQTPIYPLPGPIWLALCISLCVLGCVIMIAADAQKFYTLKYRKGLISEGIYRRVRHPNYLGEIMIYGSFGLLAWHWLAAVILVAVWLLVFAPNMVAKEQSLSRYPEWQDYKKRSGWLLPFL</sequence>
<keyword evidence="1" id="KW-0472">Membrane</keyword>
<protein>
    <submittedName>
        <fullName evidence="2">Methyltransferase family protein</fullName>
        <ecNumber evidence="2">2.1.1.100</ecNumber>
        <ecNumber evidence="2">2.1.1.334</ecNumber>
    </submittedName>
</protein>
<comment type="caution">
    <text evidence="2">The sequence shown here is derived from an EMBL/GenBank/DDBJ whole genome shotgun (WGS) entry which is preliminary data.</text>
</comment>
<feature type="transmembrane region" description="Helical" evidence="1">
    <location>
        <begin position="82"/>
        <end position="102"/>
    </location>
</feature>
<dbReference type="GO" id="GO:0032259">
    <property type="term" value="P:methylation"/>
    <property type="evidence" value="ECO:0007669"/>
    <property type="project" value="UniProtKB-KW"/>
</dbReference>
<accession>A0ABV7J7G6</accession>
<dbReference type="EC" id="2.1.1.100" evidence="2"/>
<dbReference type="Gene3D" id="1.20.120.1630">
    <property type="match status" value="1"/>
</dbReference>
<name>A0ABV7J7G6_9GAMM</name>
<dbReference type="PANTHER" id="PTHR32251:SF33">
    <property type="entry name" value="STEROID 5-ALPHA REDUCTASE C-TERMINAL DOMAIN-CONTAINING PROTEIN"/>
    <property type="match status" value="1"/>
</dbReference>
<dbReference type="Pfam" id="PF06966">
    <property type="entry name" value="DUF1295"/>
    <property type="match status" value="1"/>
</dbReference>
<keyword evidence="1" id="KW-0812">Transmembrane</keyword>
<evidence type="ECO:0000313" key="2">
    <source>
        <dbReference type="EMBL" id="MFC3193097.1"/>
    </source>
</evidence>
<organism evidence="2 3">
    <name type="scientific">Marinicella sediminis</name>
    <dbReference type="NCBI Taxonomy" id="1792834"/>
    <lineage>
        <taxon>Bacteria</taxon>
        <taxon>Pseudomonadati</taxon>
        <taxon>Pseudomonadota</taxon>
        <taxon>Gammaproteobacteria</taxon>
        <taxon>Lysobacterales</taxon>
        <taxon>Marinicellaceae</taxon>
        <taxon>Marinicella</taxon>
    </lineage>
</organism>
<gene>
    <name evidence="2" type="ORF">ACFODZ_02470</name>
</gene>
<feature type="transmembrane region" description="Helical" evidence="1">
    <location>
        <begin position="25"/>
        <end position="47"/>
    </location>
</feature>
<feature type="transmembrane region" description="Helical" evidence="1">
    <location>
        <begin position="173"/>
        <end position="199"/>
    </location>
</feature>
<feature type="transmembrane region" description="Helical" evidence="1">
    <location>
        <begin position="122"/>
        <end position="143"/>
    </location>
</feature>
<dbReference type="RefSeq" id="WP_198538070.1">
    <property type="nucleotide sequence ID" value="NZ_JBHRTS010000001.1"/>
</dbReference>
<reference evidence="3" key="1">
    <citation type="journal article" date="2019" name="Int. J. Syst. Evol. Microbiol.">
        <title>The Global Catalogue of Microorganisms (GCM) 10K type strain sequencing project: providing services to taxonomists for standard genome sequencing and annotation.</title>
        <authorList>
            <consortium name="The Broad Institute Genomics Platform"/>
            <consortium name="The Broad Institute Genome Sequencing Center for Infectious Disease"/>
            <person name="Wu L."/>
            <person name="Ma J."/>
        </authorList>
    </citation>
    <scope>NUCLEOTIDE SEQUENCE [LARGE SCALE GENOMIC DNA]</scope>
    <source>
        <strain evidence="3">KCTC 42953</strain>
    </source>
</reference>
<evidence type="ECO:0000256" key="1">
    <source>
        <dbReference type="SAM" id="Phobius"/>
    </source>
</evidence>
<keyword evidence="2" id="KW-0489">Methyltransferase</keyword>
<proteinExistence type="predicted"/>
<keyword evidence="3" id="KW-1185">Reference proteome</keyword>